<name>A0A4U5UV31_COLLU</name>
<evidence type="ECO:0000313" key="4">
    <source>
        <dbReference type="EMBL" id="TKS78648.1"/>
    </source>
</evidence>
<feature type="compositionally biased region" description="Basic and acidic residues" evidence="3">
    <location>
        <begin position="515"/>
        <end position="534"/>
    </location>
</feature>
<organism evidence="4 5">
    <name type="scientific">Collichthys lucidus</name>
    <name type="common">Big head croaker</name>
    <name type="synonym">Sciaena lucida</name>
    <dbReference type="NCBI Taxonomy" id="240159"/>
    <lineage>
        <taxon>Eukaryota</taxon>
        <taxon>Metazoa</taxon>
        <taxon>Chordata</taxon>
        <taxon>Craniata</taxon>
        <taxon>Vertebrata</taxon>
        <taxon>Euteleostomi</taxon>
        <taxon>Actinopterygii</taxon>
        <taxon>Neopterygii</taxon>
        <taxon>Teleostei</taxon>
        <taxon>Neoteleostei</taxon>
        <taxon>Acanthomorphata</taxon>
        <taxon>Eupercaria</taxon>
        <taxon>Sciaenidae</taxon>
        <taxon>Collichthys</taxon>
    </lineage>
</organism>
<keyword evidence="2" id="KW-0677">Repeat</keyword>
<keyword evidence="1" id="KW-0433">Leucine-rich repeat</keyword>
<evidence type="ECO:0000256" key="1">
    <source>
        <dbReference type="ARBA" id="ARBA00022614"/>
    </source>
</evidence>
<evidence type="ECO:0000313" key="5">
    <source>
        <dbReference type="Proteomes" id="UP000298787"/>
    </source>
</evidence>
<feature type="compositionally biased region" description="Basic and acidic residues" evidence="3">
    <location>
        <begin position="435"/>
        <end position="473"/>
    </location>
</feature>
<dbReference type="GO" id="GO:0005737">
    <property type="term" value="C:cytoplasm"/>
    <property type="evidence" value="ECO:0007669"/>
    <property type="project" value="TreeGrafter"/>
</dbReference>
<dbReference type="InterPro" id="IPR032675">
    <property type="entry name" value="LRR_dom_sf"/>
</dbReference>
<keyword evidence="5" id="KW-1185">Reference proteome</keyword>
<gene>
    <name evidence="4" type="ORF">D9C73_012526</name>
</gene>
<dbReference type="SUPFAM" id="SSF52058">
    <property type="entry name" value="L domain-like"/>
    <property type="match status" value="1"/>
</dbReference>
<feature type="region of interest" description="Disordered" evidence="3">
    <location>
        <begin position="512"/>
        <end position="555"/>
    </location>
</feature>
<protein>
    <submittedName>
        <fullName evidence="4">Leucine-rich repeat-containing protein 43</fullName>
    </submittedName>
</protein>
<dbReference type="Gene3D" id="3.80.10.10">
    <property type="entry name" value="Ribonuclease Inhibitor"/>
    <property type="match status" value="1"/>
</dbReference>
<dbReference type="Proteomes" id="UP000298787">
    <property type="component" value="Chromosome 11"/>
</dbReference>
<dbReference type="PANTHER" id="PTHR15454">
    <property type="entry name" value="NISCHARIN RELATED"/>
    <property type="match status" value="1"/>
</dbReference>
<reference evidence="4 5" key="1">
    <citation type="submission" date="2019-01" db="EMBL/GenBank/DDBJ databases">
        <title>Genome Assembly of Collichthys lucidus.</title>
        <authorList>
            <person name="Cai M."/>
            <person name="Xiao S."/>
        </authorList>
    </citation>
    <scope>NUCLEOTIDE SEQUENCE [LARGE SCALE GENOMIC DNA]</scope>
    <source>
        <strain evidence="4">JT15FE1705JMU</strain>
        <tissue evidence="4">Muscle</tissue>
    </source>
</reference>
<dbReference type="EMBL" id="CM014088">
    <property type="protein sequence ID" value="TKS78648.1"/>
    <property type="molecule type" value="Genomic_DNA"/>
</dbReference>
<dbReference type="STRING" id="240159.A0A4U5UV31"/>
<sequence>MSSKTLSAVLQKRIRRLCLNDFPCRPVNCTKNCADRADTEDTDARLDLLRCPHSPWKSDPSWSPQAPALRELAVLTPGHLDDRFIYNYFTTLRIVDKGVSVIDEGLLKFSNLEELVLTSNEITVISAQNLPSTLKILELRANRLSALDGLTSSPPPRLHHLGLGSNSLGSHVDVFQLTGKHWPQLLSLDLGDCEFQDQQALVNTLTTLPCLRTLVLEGNPFTLASCYPGFTVDSLPRLSYLDTLQISPDERHRFRGLAKMSDLTVDRASATVSIGKMRGIPDPLSADNSDFPVVTYGYFITYDFCAHQIPANPKLDSESKLDAPTTAHVTEDGFSDADLQSNRNCEKENSKLDTRDSMVHAEGTCHDIAQVSRHSTAKLTWSECMDFSDTQTYVVRNLGGLKRFFNLGLNLQIEEEKVLSWPAVSKDITMTKSSQNEKEKKGGKDKQTSVKSGSTKDKSKDKKKKSAPELVHDAPIRRLLGSVHVPLQSLTRRGQKVDVLCDFGVLQTEEAPQTLEKDPRKKIKEDKKKEEEKSASASKGKGKGRKEREVEVITDSSEPVQLVPVTVEFSVELERWESAAEALLLSHQIS</sequence>
<dbReference type="AlphaFoldDB" id="A0A4U5UV31"/>
<accession>A0A4U5UV31</accession>
<evidence type="ECO:0000256" key="3">
    <source>
        <dbReference type="SAM" id="MobiDB-lite"/>
    </source>
</evidence>
<dbReference type="PANTHER" id="PTHR15454:SF19">
    <property type="entry name" value="LEUCINE-RICH REPEAT-CONTAINING PROTEIN 51"/>
    <property type="match status" value="1"/>
</dbReference>
<dbReference type="OrthoDB" id="433501at2759"/>
<evidence type="ECO:0000256" key="2">
    <source>
        <dbReference type="ARBA" id="ARBA00022737"/>
    </source>
</evidence>
<proteinExistence type="predicted"/>
<feature type="region of interest" description="Disordered" evidence="3">
    <location>
        <begin position="430"/>
        <end position="473"/>
    </location>
</feature>